<dbReference type="InterPro" id="IPR001810">
    <property type="entry name" value="F-box_dom"/>
</dbReference>
<reference evidence="2" key="2">
    <citation type="submission" date="2021-12" db="EMBL/GenBank/DDBJ databases">
        <title>Resequencing data analysis of finger millet.</title>
        <authorList>
            <person name="Hatakeyama M."/>
            <person name="Aluri S."/>
            <person name="Balachadran M.T."/>
            <person name="Sivarajan S.R."/>
            <person name="Poveda L."/>
            <person name="Shimizu-Inatsugi R."/>
            <person name="Schlapbach R."/>
            <person name="Sreeman S.M."/>
            <person name="Shimizu K.K."/>
        </authorList>
    </citation>
    <scope>NUCLEOTIDE SEQUENCE</scope>
</reference>
<dbReference type="SUPFAM" id="SSF52047">
    <property type="entry name" value="RNI-like"/>
    <property type="match status" value="1"/>
</dbReference>
<dbReference type="Proteomes" id="UP001054889">
    <property type="component" value="Unassembled WGS sequence"/>
</dbReference>
<gene>
    <name evidence="2" type="primary">gb15582</name>
    <name evidence="2" type="ORF">PR202_gb15582</name>
</gene>
<dbReference type="SUPFAM" id="SSF81383">
    <property type="entry name" value="F-box domain"/>
    <property type="match status" value="1"/>
</dbReference>
<dbReference type="PANTHER" id="PTHR34223">
    <property type="entry name" value="OS11G0201299 PROTEIN"/>
    <property type="match status" value="1"/>
</dbReference>
<evidence type="ECO:0000259" key="1">
    <source>
        <dbReference type="PROSITE" id="PS50181"/>
    </source>
</evidence>
<sequence>MAEASTRRARTAIDATASGVDRLSILPDEILHTIMSFLPARQAVQTSALSRRWRELWRSMPCLHIDIRDFRTSTATPPVHQRWCAGGVTRPYNPNPRPFQDGWTKFENFTTNLLMFHSAATLDRFRLRISGEDHELEAERWIRRGIKYNPAVLEVTLTSVTGIIPLPPLGPSAVAAPCRLRRLNLHGLRLDDGFADHLRSRCPVLEDLQLKGCDCLFRELVSTSLKSLVIDAGDRGFRVQLVVTAPALVSIRLAFGQSTDPRSFVLNGAEGSLSQAWIGESFGSVNNNLSRLLGSMCNIRTLDLWRFGYRIDKLLEDERKEFPKLHNLTTLLMGQCDMREEFDILRFFMENVPSLEKVTLRHCKENRAEEKSTRVVGLAVNMCRFSVLQIQSGCLGLEDLELKNCYCTFREIASHTLKTLKMDGCSIDVPVADDPDRVFVIRVPALVSLHLSVYISPFGVSVNEASNLVLASIRFHVGSGRNIQRNVRKLLDGLSSARNLELTYLKTVVPSVDETTGKFPAFSNLKTLLLDTCDLSDNFKTLGQFLHNAPNLEKLTLKHCKLSKGQTKKVKSMRKTLKCQNLLSFKCSNLKLVEIKGSEGNIQQLFDLLFGIWENLLKATVVLTKDD</sequence>
<dbReference type="InterPro" id="IPR036047">
    <property type="entry name" value="F-box-like_dom_sf"/>
</dbReference>
<dbReference type="PROSITE" id="PS50181">
    <property type="entry name" value="FBOX"/>
    <property type="match status" value="1"/>
</dbReference>
<dbReference type="Pfam" id="PF00646">
    <property type="entry name" value="F-box"/>
    <property type="match status" value="1"/>
</dbReference>
<dbReference type="Gene3D" id="1.20.1280.50">
    <property type="match status" value="1"/>
</dbReference>
<comment type="caution">
    <text evidence="2">The sequence shown here is derived from an EMBL/GenBank/DDBJ whole genome shotgun (WGS) entry which is preliminary data.</text>
</comment>
<proteinExistence type="predicted"/>
<feature type="domain" description="F-box" evidence="1">
    <location>
        <begin position="20"/>
        <end position="56"/>
    </location>
</feature>
<accession>A0AAV5EYE0</accession>
<dbReference type="Gene3D" id="3.80.10.10">
    <property type="entry name" value="Ribonuclease Inhibitor"/>
    <property type="match status" value="2"/>
</dbReference>
<dbReference type="CDD" id="cd22160">
    <property type="entry name" value="F-box_AtFBL13-like"/>
    <property type="match status" value="1"/>
</dbReference>
<dbReference type="InterPro" id="IPR032675">
    <property type="entry name" value="LRR_dom_sf"/>
</dbReference>
<evidence type="ECO:0000313" key="2">
    <source>
        <dbReference type="EMBL" id="GJN27552.1"/>
    </source>
</evidence>
<protein>
    <recommendedName>
        <fullName evidence="1">F-box domain-containing protein</fullName>
    </recommendedName>
</protein>
<dbReference type="EMBL" id="BQKI01000079">
    <property type="protein sequence ID" value="GJN27552.1"/>
    <property type="molecule type" value="Genomic_DNA"/>
</dbReference>
<name>A0AAV5EYE0_ELECO</name>
<organism evidence="2 3">
    <name type="scientific">Eleusine coracana subsp. coracana</name>
    <dbReference type="NCBI Taxonomy" id="191504"/>
    <lineage>
        <taxon>Eukaryota</taxon>
        <taxon>Viridiplantae</taxon>
        <taxon>Streptophyta</taxon>
        <taxon>Embryophyta</taxon>
        <taxon>Tracheophyta</taxon>
        <taxon>Spermatophyta</taxon>
        <taxon>Magnoliopsida</taxon>
        <taxon>Liliopsida</taxon>
        <taxon>Poales</taxon>
        <taxon>Poaceae</taxon>
        <taxon>PACMAD clade</taxon>
        <taxon>Chloridoideae</taxon>
        <taxon>Cynodonteae</taxon>
        <taxon>Eleusininae</taxon>
        <taxon>Eleusine</taxon>
    </lineage>
</organism>
<dbReference type="PANTHER" id="PTHR34223:SF113">
    <property type="entry name" value="OS04G0207100 PROTEIN"/>
    <property type="match status" value="1"/>
</dbReference>
<dbReference type="AlphaFoldDB" id="A0AAV5EYE0"/>
<reference evidence="2" key="1">
    <citation type="journal article" date="2018" name="DNA Res.">
        <title>Multiple hybrid de novo genome assembly of finger millet, an orphan allotetraploid crop.</title>
        <authorList>
            <person name="Hatakeyama M."/>
            <person name="Aluri S."/>
            <person name="Balachadran M.T."/>
            <person name="Sivarajan S.R."/>
            <person name="Patrignani A."/>
            <person name="Gruter S."/>
            <person name="Poveda L."/>
            <person name="Shimizu-Inatsugi R."/>
            <person name="Baeten J."/>
            <person name="Francoijs K.J."/>
            <person name="Nataraja K.N."/>
            <person name="Reddy Y.A.N."/>
            <person name="Phadnis S."/>
            <person name="Ravikumar R.L."/>
            <person name="Schlapbach R."/>
            <person name="Sreeman S.M."/>
            <person name="Shimizu K.K."/>
        </authorList>
    </citation>
    <scope>NUCLEOTIDE SEQUENCE</scope>
</reference>
<evidence type="ECO:0000313" key="3">
    <source>
        <dbReference type="Proteomes" id="UP001054889"/>
    </source>
</evidence>
<dbReference type="InterPro" id="IPR053197">
    <property type="entry name" value="F-box_SCFL_complex_component"/>
</dbReference>
<dbReference type="SMART" id="SM00256">
    <property type="entry name" value="FBOX"/>
    <property type="match status" value="1"/>
</dbReference>
<keyword evidence="3" id="KW-1185">Reference proteome</keyword>
<dbReference type="InterPro" id="IPR053781">
    <property type="entry name" value="F-box_AtFBL13-like"/>
</dbReference>